<keyword evidence="10" id="KW-0539">Nucleus</keyword>
<evidence type="ECO:0000259" key="13">
    <source>
        <dbReference type="PROSITE" id="PS50957"/>
    </source>
</evidence>
<gene>
    <name evidence="14" type="ORF">V5O48_006233</name>
</gene>
<feature type="compositionally biased region" description="Basic and acidic residues" evidence="12">
    <location>
        <begin position="308"/>
        <end position="319"/>
    </location>
</feature>
<evidence type="ECO:0000256" key="1">
    <source>
        <dbReference type="ARBA" id="ARBA00000707"/>
    </source>
</evidence>
<evidence type="ECO:0000256" key="12">
    <source>
        <dbReference type="SAM" id="MobiDB-lite"/>
    </source>
</evidence>
<keyword evidence="8" id="KW-0805">Transcription regulation</keyword>
<name>A0ABR3FK49_9AGAR</name>
<keyword evidence="5" id="KW-0833">Ubl conjugation pathway</keyword>
<dbReference type="InterPro" id="IPR003903">
    <property type="entry name" value="UIM_dom"/>
</dbReference>
<dbReference type="PRINTS" id="PR01233">
    <property type="entry name" value="JOSEPHIN"/>
</dbReference>
<evidence type="ECO:0000256" key="9">
    <source>
        <dbReference type="ARBA" id="ARBA00023163"/>
    </source>
</evidence>
<reference evidence="14 15" key="1">
    <citation type="submission" date="2024-02" db="EMBL/GenBank/DDBJ databases">
        <title>A draft genome for the cacao thread blight pathogen Marasmius crinis-equi.</title>
        <authorList>
            <person name="Cohen S.P."/>
            <person name="Baruah I.K."/>
            <person name="Amoako-Attah I."/>
            <person name="Bukari Y."/>
            <person name="Meinhardt L.W."/>
            <person name="Bailey B.A."/>
        </authorList>
    </citation>
    <scope>NUCLEOTIDE SEQUENCE [LARGE SCALE GENOMIC DNA]</scope>
    <source>
        <strain evidence="14 15">GH-76</strain>
    </source>
</reference>
<evidence type="ECO:0000256" key="8">
    <source>
        <dbReference type="ARBA" id="ARBA00023015"/>
    </source>
</evidence>
<comment type="subcellular location">
    <subcellularLocation>
        <location evidence="2">Nucleus</location>
    </subcellularLocation>
</comment>
<dbReference type="PROSITE" id="PS50330">
    <property type="entry name" value="UIM"/>
    <property type="match status" value="1"/>
</dbReference>
<evidence type="ECO:0000256" key="3">
    <source>
        <dbReference type="ARBA" id="ARBA00012759"/>
    </source>
</evidence>
<evidence type="ECO:0000256" key="5">
    <source>
        <dbReference type="ARBA" id="ARBA00022786"/>
    </source>
</evidence>
<dbReference type="InterPro" id="IPR033865">
    <property type="entry name" value="Ataxin-3"/>
</dbReference>
<feature type="compositionally biased region" description="Basic and acidic residues" evidence="12">
    <location>
        <begin position="285"/>
        <end position="294"/>
    </location>
</feature>
<dbReference type="EMBL" id="JBAHYK010000278">
    <property type="protein sequence ID" value="KAL0575746.1"/>
    <property type="molecule type" value="Genomic_DNA"/>
</dbReference>
<dbReference type="PANTHER" id="PTHR14159">
    <property type="entry name" value="ATAXIN-3-RELATED"/>
    <property type="match status" value="1"/>
</dbReference>
<feature type="region of interest" description="Disordered" evidence="12">
    <location>
        <begin position="229"/>
        <end position="322"/>
    </location>
</feature>
<proteinExistence type="predicted"/>
<dbReference type="PANTHER" id="PTHR14159:SF0">
    <property type="entry name" value="ATAXIN-3-RELATED"/>
    <property type="match status" value="1"/>
</dbReference>
<comment type="caution">
    <text evidence="11">Lacks conserved residue(s) required for the propagation of feature annotation.</text>
</comment>
<feature type="compositionally biased region" description="Low complexity" evidence="12">
    <location>
        <begin position="238"/>
        <end position="253"/>
    </location>
</feature>
<sequence>MSKLDHLTRMIYHEKQQQGSMLCAQHALNNLLRKWPIGEILSPPPISQKLRGISIASSRVTMTVTGEQAVVIWTTQVLPDVLVWVVRGFKHISPRIFLGSGTRERVVGVGFEEHWYTLRRFGIGNDEDGHWFDLNSLLAAPKWVGRLYLGMVLQQAEADGYSVFVIRPADSDPSSTIPRTDVDEYAATITEDSLQDPLDDQGREKYNHVEGLEDEDWELQAALHASLGGSVDEPTAQPPQLQRRPIPLPESGPSSGGGSGELTPASQHDSLSPSDPSDPAQLADASRERGRRMLEQMTAEQHQAQQELWREGGRPVRRDEDEEYEELLRRAIAESEALAKAAEEKRAQEGGDEDDDSDNDMDVDVPSATPQLPNFQRERVYDDDDAELQAALKASLEAMPEGWTPPVEQPPSAPSSSSVTTQAPKLQRQPSANDAASISSELSEDESEPPSDQPAQVVDHEEMRKRRLARFGG</sequence>
<dbReference type="EC" id="3.4.19.12" evidence="3"/>
<feature type="compositionally biased region" description="Acidic residues" evidence="12">
    <location>
        <begin position="350"/>
        <end position="363"/>
    </location>
</feature>
<dbReference type="Gene3D" id="3.90.70.40">
    <property type="match status" value="1"/>
</dbReference>
<evidence type="ECO:0000256" key="10">
    <source>
        <dbReference type="ARBA" id="ARBA00023242"/>
    </source>
</evidence>
<dbReference type="InterPro" id="IPR006155">
    <property type="entry name" value="Josephin"/>
</dbReference>
<keyword evidence="15" id="KW-1185">Reference proteome</keyword>
<feature type="region of interest" description="Disordered" evidence="12">
    <location>
        <begin position="338"/>
        <end position="473"/>
    </location>
</feature>
<feature type="compositionally biased region" description="Low complexity" evidence="12">
    <location>
        <begin position="414"/>
        <end position="424"/>
    </location>
</feature>
<evidence type="ECO:0000256" key="4">
    <source>
        <dbReference type="ARBA" id="ARBA00022670"/>
    </source>
</evidence>
<keyword evidence="9" id="KW-0804">Transcription</keyword>
<comment type="caution">
    <text evidence="14">The sequence shown here is derived from an EMBL/GenBank/DDBJ whole genome shotgun (WGS) entry which is preliminary data.</text>
</comment>
<dbReference type="SMART" id="SM00726">
    <property type="entry name" value="UIM"/>
    <property type="match status" value="3"/>
</dbReference>
<feature type="compositionally biased region" description="Low complexity" evidence="12">
    <location>
        <begin position="266"/>
        <end position="284"/>
    </location>
</feature>
<comment type="catalytic activity">
    <reaction evidence="1">
        <text>Thiol-dependent hydrolysis of ester, thioester, amide, peptide and isopeptide bonds formed by the C-terminal Gly of ubiquitin (a 76-residue protein attached to proteins as an intracellular targeting signal).</text>
        <dbReference type="EC" id="3.4.19.12"/>
    </reaction>
</comment>
<dbReference type="PROSITE" id="PS50957">
    <property type="entry name" value="JOSEPHIN"/>
    <property type="match status" value="1"/>
</dbReference>
<dbReference type="Pfam" id="PF02099">
    <property type="entry name" value="Josephin"/>
    <property type="match status" value="1"/>
</dbReference>
<evidence type="ECO:0000313" key="14">
    <source>
        <dbReference type="EMBL" id="KAL0575746.1"/>
    </source>
</evidence>
<dbReference type="SMART" id="SM01246">
    <property type="entry name" value="Josephin"/>
    <property type="match status" value="1"/>
</dbReference>
<evidence type="ECO:0000256" key="11">
    <source>
        <dbReference type="PROSITE-ProRule" id="PRU00331"/>
    </source>
</evidence>
<keyword evidence="4" id="KW-0645">Protease</keyword>
<evidence type="ECO:0000313" key="15">
    <source>
        <dbReference type="Proteomes" id="UP001465976"/>
    </source>
</evidence>
<accession>A0ABR3FK49</accession>
<evidence type="ECO:0000256" key="2">
    <source>
        <dbReference type="ARBA" id="ARBA00004123"/>
    </source>
</evidence>
<keyword evidence="7" id="KW-0788">Thiol protease</keyword>
<evidence type="ECO:0000256" key="7">
    <source>
        <dbReference type="ARBA" id="ARBA00022807"/>
    </source>
</evidence>
<organism evidence="14 15">
    <name type="scientific">Marasmius crinis-equi</name>
    <dbReference type="NCBI Taxonomy" id="585013"/>
    <lineage>
        <taxon>Eukaryota</taxon>
        <taxon>Fungi</taxon>
        <taxon>Dikarya</taxon>
        <taxon>Basidiomycota</taxon>
        <taxon>Agaricomycotina</taxon>
        <taxon>Agaricomycetes</taxon>
        <taxon>Agaricomycetidae</taxon>
        <taxon>Agaricales</taxon>
        <taxon>Marasmiineae</taxon>
        <taxon>Marasmiaceae</taxon>
        <taxon>Marasmius</taxon>
    </lineage>
</organism>
<dbReference type="Proteomes" id="UP001465976">
    <property type="component" value="Unassembled WGS sequence"/>
</dbReference>
<evidence type="ECO:0000256" key="6">
    <source>
        <dbReference type="ARBA" id="ARBA00022801"/>
    </source>
</evidence>
<protein>
    <recommendedName>
        <fullName evidence="3">ubiquitinyl hydrolase 1</fullName>
        <ecNumber evidence="3">3.4.19.12</ecNumber>
    </recommendedName>
</protein>
<feature type="domain" description="Josephin" evidence="13">
    <location>
        <begin position="8"/>
        <end position="181"/>
    </location>
</feature>
<keyword evidence="6" id="KW-0378">Hydrolase</keyword>